<proteinExistence type="predicted"/>
<dbReference type="InParanoid" id="A0A2P6N3T4"/>
<dbReference type="AlphaFoldDB" id="A0A2P6N3T4"/>
<accession>A0A2P6N3T4</accession>
<organism evidence="1 2">
    <name type="scientific">Planoprotostelium fungivorum</name>
    <dbReference type="NCBI Taxonomy" id="1890364"/>
    <lineage>
        <taxon>Eukaryota</taxon>
        <taxon>Amoebozoa</taxon>
        <taxon>Evosea</taxon>
        <taxon>Variosea</taxon>
        <taxon>Cavosteliida</taxon>
        <taxon>Cavosteliaceae</taxon>
        <taxon>Planoprotostelium</taxon>
    </lineage>
</organism>
<name>A0A2P6N3T4_9EUKA</name>
<evidence type="ECO:0000313" key="2">
    <source>
        <dbReference type="Proteomes" id="UP000241769"/>
    </source>
</evidence>
<sequence length="134" mass="15332">MEACHIVHLVDVPDECSSPGGTKYKKALKEKREIFFTKSALKRLKGRGTLMCGLLRKTKEINFHGQGLQMKHLYETKRVLFQNSAHKAISHLGRVSAQLAESETGHNCQDVEQYMLSSVDYKEQREKVELTNRL</sequence>
<protein>
    <submittedName>
        <fullName evidence="1">Uncharacterized protein</fullName>
    </submittedName>
</protein>
<evidence type="ECO:0000313" key="1">
    <source>
        <dbReference type="EMBL" id="PRP78611.1"/>
    </source>
</evidence>
<comment type="caution">
    <text evidence="1">The sequence shown here is derived from an EMBL/GenBank/DDBJ whole genome shotgun (WGS) entry which is preliminary data.</text>
</comment>
<dbReference type="EMBL" id="MDYQ01000214">
    <property type="protein sequence ID" value="PRP78611.1"/>
    <property type="molecule type" value="Genomic_DNA"/>
</dbReference>
<keyword evidence="2" id="KW-1185">Reference proteome</keyword>
<dbReference type="Proteomes" id="UP000241769">
    <property type="component" value="Unassembled WGS sequence"/>
</dbReference>
<reference evidence="1 2" key="1">
    <citation type="journal article" date="2018" name="Genome Biol. Evol.">
        <title>Multiple Roots of Fruiting Body Formation in Amoebozoa.</title>
        <authorList>
            <person name="Hillmann F."/>
            <person name="Forbes G."/>
            <person name="Novohradska S."/>
            <person name="Ferling I."/>
            <person name="Riege K."/>
            <person name="Groth M."/>
            <person name="Westermann M."/>
            <person name="Marz M."/>
            <person name="Spaller T."/>
            <person name="Winckler T."/>
            <person name="Schaap P."/>
            <person name="Glockner G."/>
        </authorList>
    </citation>
    <scope>NUCLEOTIDE SEQUENCE [LARGE SCALE GENOMIC DNA]</scope>
    <source>
        <strain evidence="1 2">Jena</strain>
    </source>
</reference>
<gene>
    <name evidence="1" type="ORF">PROFUN_13464</name>
</gene>